<sequence>MQQVIESALLTRKQAAVYLNKSERWMQRALAHHIPFIKLGKSVYFTIPDLDKYIARNRIGGDL</sequence>
<evidence type="ECO:0000259" key="1">
    <source>
        <dbReference type="Pfam" id="PF12728"/>
    </source>
</evidence>
<accession>A0A6J6Q0N4</accession>
<organism evidence="2">
    <name type="scientific">freshwater metagenome</name>
    <dbReference type="NCBI Taxonomy" id="449393"/>
    <lineage>
        <taxon>unclassified sequences</taxon>
        <taxon>metagenomes</taxon>
        <taxon>ecological metagenomes</taxon>
    </lineage>
</organism>
<proteinExistence type="predicted"/>
<dbReference type="InterPro" id="IPR041657">
    <property type="entry name" value="HTH_17"/>
</dbReference>
<dbReference type="AlphaFoldDB" id="A0A6J6Q0N4"/>
<dbReference type="EMBL" id="CAEZYB010000057">
    <property type="protein sequence ID" value="CAB4704356.1"/>
    <property type="molecule type" value="Genomic_DNA"/>
</dbReference>
<evidence type="ECO:0000313" key="2">
    <source>
        <dbReference type="EMBL" id="CAB4704356.1"/>
    </source>
</evidence>
<gene>
    <name evidence="2" type="ORF">UFOPK2646_00634</name>
</gene>
<name>A0A6J6Q0N4_9ZZZZ</name>
<feature type="domain" description="Helix-turn-helix" evidence="1">
    <location>
        <begin position="9"/>
        <end position="58"/>
    </location>
</feature>
<reference evidence="2" key="1">
    <citation type="submission" date="2020-05" db="EMBL/GenBank/DDBJ databases">
        <authorList>
            <person name="Chiriac C."/>
            <person name="Salcher M."/>
            <person name="Ghai R."/>
            <person name="Kavagutti S V."/>
        </authorList>
    </citation>
    <scope>NUCLEOTIDE SEQUENCE</scope>
</reference>
<protein>
    <submittedName>
        <fullName evidence="2">Unannotated protein</fullName>
    </submittedName>
</protein>
<dbReference type="Pfam" id="PF12728">
    <property type="entry name" value="HTH_17"/>
    <property type="match status" value="1"/>
</dbReference>